<comment type="caution">
    <text evidence="1">The sequence shown here is derived from an EMBL/GenBank/DDBJ whole genome shotgun (WGS) entry which is preliminary data.</text>
</comment>
<protein>
    <submittedName>
        <fullName evidence="1">Type VI secretion system baseplate subunit TssF</fullName>
    </submittedName>
</protein>
<reference evidence="1 2" key="1">
    <citation type="submission" date="2017-10" db="EMBL/GenBank/DDBJ databases">
        <title>Genome announcement of Methylocella silvestris TVC from permafrost.</title>
        <authorList>
            <person name="Wang J."/>
            <person name="Geng K."/>
            <person name="Ul-Haque F."/>
            <person name="Crombie A.T."/>
            <person name="Street L.E."/>
            <person name="Wookey P.A."/>
            <person name="Murrell J.C."/>
            <person name="Pratscher J."/>
        </authorList>
    </citation>
    <scope>NUCLEOTIDE SEQUENCE [LARGE SCALE GENOMIC DNA]</scope>
    <source>
        <strain evidence="1 2">TVC</strain>
    </source>
</reference>
<evidence type="ECO:0000313" key="1">
    <source>
        <dbReference type="EMBL" id="PNG26098.1"/>
    </source>
</evidence>
<sequence>MNREFLDHYDRELKLLHEQAREFAEDYPGVAERLGGLLDERMDPMIGGLLEGAAFLAARVQLKLKHEFPEFTNNLLEQLVPDYLAPTPSVLLLRAEPPYEDAALRDGQTIARGSYLEAVYREQDRQVACRFRLASKITLLPFEITAAEYYGSPAPLQALGVSVGADALAGLKISLTHRSATRIEDEPRDAEAAERPDLWFDGCRINELPIHFLGPEPDAIALYEQIFAGAAGVYFRYLDPFGDPVVIPAGTDIIEQIGFRDDEALFPKNERIFSGFEWLREYFMFPRKFLGMRLTGLRAILARLPARNIDIIISFKELNPRLQVAVTRNMFALYAAPAINLFEKTIDRVQVKSNQHEYHIVPDRSRYLDYEPHRLLSVFAHYRGGADAAPVRPLYSSEAEGGAGALHYAVRRMPRRRTARENKYGASSDYVGTDMFIALVDNSRGSEERPIAELSVTALCSNRHLTEQLPVGQGGADFRLIDNTSIDLRCIAGPTRPREPIIAQLRSRSESAYAGKVTWRLINLLSLNHLGLVERGAGRNAQALRETVSMFADLSDSATERRIRGLRSVDSRPIVRRIRQSGGVGVARGVEVSVTIDEKAFEGSGAFLLGAILDRFYCEYAGFNHFTQTVIRSVDRGEIMRWPVRAGLRRPL</sequence>
<dbReference type="AlphaFoldDB" id="A0A2J7TH56"/>
<dbReference type="RefSeq" id="WP_102843528.1">
    <property type="nucleotide sequence ID" value="NZ_PDZR01000009.1"/>
</dbReference>
<dbReference type="PANTHER" id="PTHR35370:SF1">
    <property type="entry name" value="TYPE VI SECRETION SYSTEM COMPONENT TSSF1"/>
    <property type="match status" value="1"/>
</dbReference>
<dbReference type="Pfam" id="PF05947">
    <property type="entry name" value="T6SS_TssF"/>
    <property type="match status" value="1"/>
</dbReference>
<dbReference type="EMBL" id="PDZR01000009">
    <property type="protein sequence ID" value="PNG26098.1"/>
    <property type="molecule type" value="Genomic_DNA"/>
</dbReference>
<dbReference type="NCBIfam" id="TIGR03359">
    <property type="entry name" value="VI_chp_6"/>
    <property type="match status" value="1"/>
</dbReference>
<accession>A0A2J7TH56</accession>
<gene>
    <name evidence="1" type="primary">vasA</name>
    <name evidence="1" type="ORF">CR492_09590</name>
</gene>
<name>A0A2J7TH56_METSI</name>
<dbReference type="InterPro" id="IPR010272">
    <property type="entry name" value="T6SS_TssF"/>
</dbReference>
<organism evidence="1 2">
    <name type="scientific">Methylocella silvestris</name>
    <dbReference type="NCBI Taxonomy" id="199596"/>
    <lineage>
        <taxon>Bacteria</taxon>
        <taxon>Pseudomonadati</taxon>
        <taxon>Pseudomonadota</taxon>
        <taxon>Alphaproteobacteria</taxon>
        <taxon>Hyphomicrobiales</taxon>
        <taxon>Beijerinckiaceae</taxon>
        <taxon>Methylocella</taxon>
    </lineage>
</organism>
<dbReference type="PANTHER" id="PTHR35370">
    <property type="entry name" value="CYTOPLASMIC PROTEIN-RELATED-RELATED"/>
    <property type="match status" value="1"/>
</dbReference>
<dbReference type="Proteomes" id="UP000236286">
    <property type="component" value="Unassembled WGS sequence"/>
</dbReference>
<dbReference type="OrthoDB" id="9763676at2"/>
<proteinExistence type="predicted"/>
<evidence type="ECO:0000313" key="2">
    <source>
        <dbReference type="Proteomes" id="UP000236286"/>
    </source>
</evidence>
<dbReference type="PIRSF" id="PIRSF028304">
    <property type="entry name" value="UCP028304"/>
    <property type="match status" value="1"/>
</dbReference>